<reference evidence="2 3" key="1">
    <citation type="submission" date="2024-10" db="EMBL/GenBank/DDBJ databases">
        <title>The Natural Products Discovery Center: Release of the First 8490 Sequenced Strains for Exploring Actinobacteria Biosynthetic Diversity.</title>
        <authorList>
            <person name="Kalkreuter E."/>
            <person name="Kautsar S.A."/>
            <person name="Yang D."/>
            <person name="Bader C.D."/>
            <person name="Teijaro C.N."/>
            <person name="Fluegel L."/>
            <person name="Davis C.M."/>
            <person name="Simpson J.R."/>
            <person name="Lauterbach L."/>
            <person name="Steele A.D."/>
            <person name="Gui C."/>
            <person name="Meng S."/>
            <person name="Li G."/>
            <person name="Viehrig K."/>
            <person name="Ye F."/>
            <person name="Su P."/>
            <person name="Kiefer A.F."/>
            <person name="Nichols A."/>
            <person name="Cepeda A.J."/>
            <person name="Yan W."/>
            <person name="Fan B."/>
            <person name="Jiang Y."/>
            <person name="Adhikari A."/>
            <person name="Zheng C.-J."/>
            <person name="Schuster L."/>
            <person name="Cowan T.M."/>
            <person name="Smanski M.J."/>
            <person name="Chevrette M.G."/>
            <person name="De Carvalho L.P.S."/>
            <person name="Shen B."/>
        </authorList>
    </citation>
    <scope>NUCLEOTIDE SEQUENCE [LARGE SCALE GENOMIC DNA]</scope>
    <source>
        <strain evidence="2 3">NPDC021253</strain>
    </source>
</reference>
<evidence type="ECO:0000256" key="1">
    <source>
        <dbReference type="SAM" id="SignalP"/>
    </source>
</evidence>
<dbReference type="RefSeq" id="WP_396676392.1">
    <property type="nucleotide sequence ID" value="NZ_JBIRPU010000002.1"/>
</dbReference>
<protein>
    <recommendedName>
        <fullName evidence="4">DUF11 domain-containing protein</fullName>
    </recommendedName>
</protein>
<keyword evidence="3" id="KW-1185">Reference proteome</keyword>
<sequence length="453" mass="45861">MESVRVPRGWAARLGAVALVAATAVATVAAPAAAEDDPGWVYAWLDDTTIGTAGAPGRTAELNLSSTGATDPRVSFDLTGLAGVATVTFPNWCVTSATTVTCPMPPTATPDEWGTVEGKVPVVLRAAPGAADGATGTIGYTAAADQVEPETEQAAVTVAAGPAPINLVDAYVPGPAVGDTVNVPVAVVNGGGQAAEDLRLTLRFPVGLVPAAYRNCRYGTDPMLLTTVMVCTVRGSFAPGQRYKLRGGIPTTVTPAALGNKRATQFVEPLATAGPLPAGVTLTGREADRRLRLRAVGEPVDALTAGQDSAWGQYYLRDIRGTFDVVALGAAATGAVGATVRVQVGIRNDGPGVPDDSVSGGGAASFRFVPPAGTTVTNRPAGCSPSGGEEEEGAPVSWYCGKPGLIFAAGETFTVPFDLRIDGPVGAAGEVRVNPYPRTDDAPANDVAAVTVG</sequence>
<dbReference type="Proteomes" id="UP001611075">
    <property type="component" value="Unassembled WGS sequence"/>
</dbReference>
<comment type="caution">
    <text evidence="2">The sequence shown here is derived from an EMBL/GenBank/DDBJ whole genome shotgun (WGS) entry which is preliminary data.</text>
</comment>
<evidence type="ECO:0000313" key="3">
    <source>
        <dbReference type="Proteomes" id="UP001611075"/>
    </source>
</evidence>
<proteinExistence type="predicted"/>
<feature type="signal peptide" evidence="1">
    <location>
        <begin position="1"/>
        <end position="34"/>
    </location>
</feature>
<dbReference type="EMBL" id="JBIRPU010000002">
    <property type="protein sequence ID" value="MFI0791718.1"/>
    <property type="molecule type" value="Genomic_DNA"/>
</dbReference>
<gene>
    <name evidence="2" type="ORF">ACH4OY_03295</name>
</gene>
<evidence type="ECO:0008006" key="4">
    <source>
        <dbReference type="Google" id="ProtNLM"/>
    </source>
</evidence>
<organism evidence="2 3">
    <name type="scientific">Micromonospora rubida</name>
    <dbReference type="NCBI Taxonomy" id="2697657"/>
    <lineage>
        <taxon>Bacteria</taxon>
        <taxon>Bacillati</taxon>
        <taxon>Actinomycetota</taxon>
        <taxon>Actinomycetes</taxon>
        <taxon>Micromonosporales</taxon>
        <taxon>Micromonosporaceae</taxon>
        <taxon>Micromonospora</taxon>
    </lineage>
</organism>
<evidence type="ECO:0000313" key="2">
    <source>
        <dbReference type="EMBL" id="MFI0791718.1"/>
    </source>
</evidence>
<keyword evidence="1" id="KW-0732">Signal</keyword>
<name>A0ABW7SDF0_9ACTN</name>
<accession>A0ABW7SDF0</accession>
<feature type="chain" id="PRO_5045105513" description="DUF11 domain-containing protein" evidence="1">
    <location>
        <begin position="35"/>
        <end position="453"/>
    </location>
</feature>